<dbReference type="InterPro" id="IPR000182">
    <property type="entry name" value="GNAT_dom"/>
</dbReference>
<dbReference type="InterPro" id="IPR016181">
    <property type="entry name" value="Acyl_CoA_acyltransferase"/>
</dbReference>
<organism evidence="2 3">
    <name type="scientific">Streptomyces cuspidosporus</name>
    <dbReference type="NCBI Taxonomy" id="66882"/>
    <lineage>
        <taxon>Bacteria</taxon>
        <taxon>Bacillati</taxon>
        <taxon>Actinomycetota</taxon>
        <taxon>Actinomycetes</taxon>
        <taxon>Kitasatosporales</taxon>
        <taxon>Streptomycetaceae</taxon>
        <taxon>Streptomyces</taxon>
    </lineage>
</organism>
<keyword evidence="3" id="KW-1185">Reference proteome</keyword>
<dbReference type="Gene3D" id="1.20.120.450">
    <property type="entry name" value="dinb family like domain"/>
    <property type="match status" value="1"/>
</dbReference>
<reference evidence="2 3" key="1">
    <citation type="journal article" date="2019" name="Int. J. Syst. Evol. Microbiol.">
        <title>The Global Catalogue of Microorganisms (GCM) 10K type strain sequencing project: providing services to taxonomists for standard genome sequencing and annotation.</title>
        <authorList>
            <consortium name="The Broad Institute Genomics Platform"/>
            <consortium name="The Broad Institute Genome Sequencing Center for Infectious Disease"/>
            <person name="Wu L."/>
            <person name="Ma J."/>
        </authorList>
    </citation>
    <scope>NUCLEOTIDE SEQUENCE [LARGE SCALE GENOMIC DNA]</scope>
    <source>
        <strain evidence="2 3">JCM 4316</strain>
    </source>
</reference>
<dbReference type="Proteomes" id="UP001500253">
    <property type="component" value="Unassembled WGS sequence"/>
</dbReference>
<evidence type="ECO:0000313" key="2">
    <source>
        <dbReference type="EMBL" id="GAA2368497.1"/>
    </source>
</evidence>
<dbReference type="SUPFAM" id="SSF55729">
    <property type="entry name" value="Acyl-CoA N-acyltransferases (Nat)"/>
    <property type="match status" value="1"/>
</dbReference>
<dbReference type="PROSITE" id="PS51186">
    <property type="entry name" value="GNAT"/>
    <property type="match status" value="1"/>
</dbReference>
<dbReference type="InterPro" id="IPR034660">
    <property type="entry name" value="DinB/YfiT-like"/>
</dbReference>
<dbReference type="InterPro" id="IPR007061">
    <property type="entry name" value="MST-like"/>
</dbReference>
<dbReference type="Gene3D" id="3.40.630.30">
    <property type="match status" value="1"/>
</dbReference>
<sequence length="358" mass="40120">MLESLESDVKARLHHYLRRAREALLWKLDGLSEYDIRRPLTPTGTNLLGLVKHAAGVEKVYFGDVFGRSFDEPLPWMAEDAEPNADMWATAEESREDIVGLYHRVAKQADATIETLPLDAPGRVSWWPEEHREVTLQQIVLHVLTDLHRHAGHADIVRELIDGTVGMRPGGENMAPGDQAWWEGYRSRLERVAKEVGKPSARVTLREVRDEDLAVFWAQMNEPEGIHMAAFTAEDPSDRARFDAHWARNRRDPAVVLRTVVGGRGEVVGHAAVFGPAEEREVTYWIGREYWGRGAATAALRELLRAVPERPLYARAAADNGGSIRVLEKCGFVAAGRERGFANARGEEIDEVLLTLSD</sequence>
<dbReference type="Pfam" id="PF04978">
    <property type="entry name" value="MST"/>
    <property type="match status" value="1"/>
</dbReference>
<accession>A0ABN3H3N8</accession>
<dbReference type="PANTHER" id="PTHR43328:SF1">
    <property type="entry name" value="N-ACETYLTRANSFERASE DOMAIN-CONTAINING PROTEIN"/>
    <property type="match status" value="1"/>
</dbReference>
<name>A0ABN3H3N8_9ACTN</name>
<dbReference type="SUPFAM" id="SSF109854">
    <property type="entry name" value="DinB/YfiT-like putative metalloenzymes"/>
    <property type="match status" value="1"/>
</dbReference>
<dbReference type="EMBL" id="BAAASD010000048">
    <property type="protein sequence ID" value="GAA2368497.1"/>
    <property type="molecule type" value="Genomic_DNA"/>
</dbReference>
<dbReference type="Pfam" id="PF13302">
    <property type="entry name" value="Acetyltransf_3"/>
    <property type="match status" value="1"/>
</dbReference>
<protein>
    <recommendedName>
        <fullName evidence="1">N-acetyltransferase domain-containing protein</fullName>
    </recommendedName>
</protein>
<evidence type="ECO:0000259" key="1">
    <source>
        <dbReference type="PROSITE" id="PS51186"/>
    </source>
</evidence>
<evidence type="ECO:0000313" key="3">
    <source>
        <dbReference type="Proteomes" id="UP001500253"/>
    </source>
</evidence>
<gene>
    <name evidence="2" type="ORF">GCM10010246_72590</name>
</gene>
<proteinExistence type="predicted"/>
<comment type="caution">
    <text evidence="2">The sequence shown here is derived from an EMBL/GenBank/DDBJ whole genome shotgun (WGS) entry which is preliminary data.</text>
</comment>
<dbReference type="PANTHER" id="PTHR43328">
    <property type="entry name" value="ACETYLTRANSFERASE-RELATED"/>
    <property type="match status" value="1"/>
</dbReference>
<feature type="domain" description="N-acetyltransferase" evidence="1">
    <location>
        <begin position="203"/>
        <end position="358"/>
    </location>
</feature>